<evidence type="ECO:0000313" key="1">
    <source>
        <dbReference type="EMBL" id="KAK8509804.1"/>
    </source>
</evidence>
<reference evidence="1 2" key="1">
    <citation type="journal article" date="2024" name="G3 (Bethesda)">
        <title>Genome assembly of Hibiscus sabdariffa L. provides insights into metabolisms of medicinal natural products.</title>
        <authorList>
            <person name="Kim T."/>
        </authorList>
    </citation>
    <scope>NUCLEOTIDE SEQUENCE [LARGE SCALE GENOMIC DNA]</scope>
    <source>
        <strain evidence="1">TK-2024</strain>
        <tissue evidence="1">Old leaves</tissue>
    </source>
</reference>
<accession>A0ABR2BRN6</accession>
<organism evidence="1 2">
    <name type="scientific">Hibiscus sabdariffa</name>
    <name type="common">roselle</name>
    <dbReference type="NCBI Taxonomy" id="183260"/>
    <lineage>
        <taxon>Eukaryota</taxon>
        <taxon>Viridiplantae</taxon>
        <taxon>Streptophyta</taxon>
        <taxon>Embryophyta</taxon>
        <taxon>Tracheophyta</taxon>
        <taxon>Spermatophyta</taxon>
        <taxon>Magnoliopsida</taxon>
        <taxon>eudicotyledons</taxon>
        <taxon>Gunneridae</taxon>
        <taxon>Pentapetalae</taxon>
        <taxon>rosids</taxon>
        <taxon>malvids</taxon>
        <taxon>Malvales</taxon>
        <taxon>Malvaceae</taxon>
        <taxon>Malvoideae</taxon>
        <taxon>Hibiscus</taxon>
    </lineage>
</organism>
<evidence type="ECO:0000313" key="2">
    <source>
        <dbReference type="Proteomes" id="UP001472677"/>
    </source>
</evidence>
<dbReference type="PANTHER" id="PTHR33265">
    <property type="entry name" value="AVR9/CF-9 RAPIDLY ELICITED PROTEIN-RELATED"/>
    <property type="match status" value="1"/>
</dbReference>
<comment type="caution">
    <text evidence="1">The sequence shown here is derived from an EMBL/GenBank/DDBJ whole genome shotgun (WGS) entry which is preliminary data.</text>
</comment>
<sequence>MPKKNGDVARRAWGLLRLALLWARKGGVFKRRLMMEVRLVPKFLKGLGHSTSTAHTRGDRLHYKERQFSFDETPIIDVKAVHRSASMRFLLPCISAGAVDFDRYDDLGIDEYDDEIRRCGSGSSRSYSTCSDVVGEEEWGYDGSDEKSPCLYTFPAEEEGIDSKAEKFINHKHKLLILNTVKCLGEERVINQRSDAFCEYFL</sequence>
<dbReference type="Proteomes" id="UP001472677">
    <property type="component" value="Unassembled WGS sequence"/>
</dbReference>
<name>A0ABR2BRN6_9ROSI</name>
<dbReference type="PANTHER" id="PTHR33265:SF5">
    <property type="entry name" value="COTTON FIBER PROTEIN"/>
    <property type="match status" value="1"/>
</dbReference>
<dbReference type="EMBL" id="JBBPBM010000090">
    <property type="protein sequence ID" value="KAK8509804.1"/>
    <property type="molecule type" value="Genomic_DNA"/>
</dbReference>
<proteinExistence type="predicted"/>
<protein>
    <submittedName>
        <fullName evidence="1">Uncharacterized protein</fullName>
    </submittedName>
</protein>
<keyword evidence="2" id="KW-1185">Reference proteome</keyword>
<gene>
    <name evidence="1" type="ORF">V6N12_001878</name>
</gene>